<name>A0A4R0H233_9ACTN</name>
<dbReference type="GO" id="GO:0003887">
    <property type="term" value="F:DNA-directed DNA polymerase activity"/>
    <property type="evidence" value="ECO:0007669"/>
    <property type="project" value="UniProtKB-EC"/>
</dbReference>
<proteinExistence type="predicted"/>
<gene>
    <name evidence="2" type="ORF">E0H45_35760</name>
</gene>
<dbReference type="GO" id="GO:0006261">
    <property type="term" value="P:DNA-templated DNA replication"/>
    <property type="evidence" value="ECO:0007669"/>
    <property type="project" value="TreeGrafter"/>
</dbReference>
<evidence type="ECO:0000313" key="3">
    <source>
        <dbReference type="Proteomes" id="UP000292346"/>
    </source>
</evidence>
<dbReference type="PANTHER" id="PTHR11669">
    <property type="entry name" value="REPLICATION FACTOR C / DNA POLYMERASE III GAMMA-TAU SUBUNIT"/>
    <property type="match status" value="1"/>
</dbReference>
<dbReference type="OrthoDB" id="9809531at2"/>
<dbReference type="NCBIfam" id="NF005926">
    <property type="entry name" value="PRK07940.1"/>
    <property type="match status" value="1"/>
</dbReference>
<feature type="coiled-coil region" evidence="1">
    <location>
        <begin position="234"/>
        <end position="307"/>
    </location>
</feature>
<evidence type="ECO:0000256" key="1">
    <source>
        <dbReference type="SAM" id="Coils"/>
    </source>
</evidence>
<accession>A0A4R0H233</accession>
<keyword evidence="2" id="KW-0808">Transferase</keyword>
<keyword evidence="1" id="KW-0175">Coiled coil</keyword>
<protein>
    <submittedName>
        <fullName evidence="2">DNA polymerase III subunit delta</fullName>
        <ecNumber evidence="2">2.7.7.7</ecNumber>
    </submittedName>
</protein>
<dbReference type="Pfam" id="PF13177">
    <property type="entry name" value="DNA_pol3_delta2"/>
    <property type="match status" value="1"/>
</dbReference>
<dbReference type="SUPFAM" id="SSF52540">
    <property type="entry name" value="P-loop containing nucleoside triphosphate hydrolases"/>
    <property type="match status" value="1"/>
</dbReference>
<reference evidence="2 3" key="1">
    <citation type="submission" date="2019-02" db="EMBL/GenBank/DDBJ databases">
        <title>Kribbella capetownensis sp. nov. and Kribbella speibonae sp. nov., isolated from soil.</title>
        <authorList>
            <person name="Curtis S.M."/>
            <person name="Norton I."/>
            <person name="Everest G.J."/>
            <person name="Meyers P.R."/>
        </authorList>
    </citation>
    <scope>NUCLEOTIDE SEQUENCE [LARGE SCALE GENOMIC DNA]</scope>
    <source>
        <strain evidence="2 3">KCTC 29219</strain>
    </source>
</reference>
<dbReference type="PANTHER" id="PTHR11669:SF8">
    <property type="entry name" value="DNA POLYMERASE III SUBUNIT DELTA"/>
    <property type="match status" value="1"/>
</dbReference>
<dbReference type="InterPro" id="IPR050238">
    <property type="entry name" value="DNA_Rep/Repair_Clamp_Loader"/>
</dbReference>
<keyword evidence="3" id="KW-1185">Reference proteome</keyword>
<dbReference type="Proteomes" id="UP000292346">
    <property type="component" value="Unassembled WGS sequence"/>
</dbReference>
<comment type="caution">
    <text evidence="2">The sequence shown here is derived from an EMBL/GenBank/DDBJ whole genome shotgun (WGS) entry which is preliminary data.</text>
</comment>
<organism evidence="2 3">
    <name type="scientific">Kribbella soli</name>
    <dbReference type="NCBI Taxonomy" id="1124743"/>
    <lineage>
        <taxon>Bacteria</taxon>
        <taxon>Bacillati</taxon>
        <taxon>Actinomycetota</taxon>
        <taxon>Actinomycetes</taxon>
        <taxon>Propionibacteriales</taxon>
        <taxon>Kribbellaceae</taxon>
        <taxon>Kribbella</taxon>
    </lineage>
</organism>
<dbReference type="AlphaFoldDB" id="A0A4R0H233"/>
<dbReference type="InterPro" id="IPR027417">
    <property type="entry name" value="P-loop_NTPase"/>
</dbReference>
<evidence type="ECO:0000313" key="2">
    <source>
        <dbReference type="EMBL" id="TCC04411.1"/>
    </source>
</evidence>
<dbReference type="EMBL" id="SJJZ01000004">
    <property type="protein sequence ID" value="TCC04411.1"/>
    <property type="molecule type" value="Genomic_DNA"/>
</dbReference>
<sequence length="402" mass="43719">MSVWDDLVGQEPAVAVLRKAVDGAAAVLRGERGPAVAGMTHAWMITGPPGSGRSNAGRAFAASLQCANNGCGECNDCRTALSGAHPDVSLIRTELLSIRVSEVRELVRRAAMSPTQGRWQVMVVEDADRLTEQAADALLKSIEEPSPRTVWVLCAPTVEDVVPTIRSRCRLLVLRTPPVAAVAEMLSRTLEIGQDLAWFAARAAQGHIGRARALARDETVRERRNKVLEVPFALRDLGACLKAAQRLVEAAKEEAKASAEKVDEKERAALEQALGVGTKGARPREANAALKELEDQQKARAKRWERDVLDRSLVDLMALYRDVLVVQTGSGSELINAELHRNIEQLGSRTTPEQTVRRIDAIAMCRDAIEANVAPLVALEAMTVGLFEGRSDGFTIPRRPQR</sequence>
<dbReference type="RefSeq" id="WP_131345750.1">
    <property type="nucleotide sequence ID" value="NZ_SJJZ01000004.1"/>
</dbReference>
<keyword evidence="2" id="KW-0548">Nucleotidyltransferase</keyword>
<dbReference type="EC" id="2.7.7.7" evidence="2"/>
<dbReference type="Gene3D" id="3.40.50.300">
    <property type="entry name" value="P-loop containing nucleotide triphosphate hydrolases"/>
    <property type="match status" value="1"/>
</dbReference>